<name>A0ACB5TKU9_AMBMO</name>
<keyword evidence="2" id="KW-1185">Reference proteome</keyword>
<evidence type="ECO:0000313" key="2">
    <source>
        <dbReference type="Proteomes" id="UP001165064"/>
    </source>
</evidence>
<organism evidence="1 2">
    <name type="scientific">Ambrosiozyma monospora</name>
    <name type="common">Yeast</name>
    <name type="synonym">Endomycopsis monosporus</name>
    <dbReference type="NCBI Taxonomy" id="43982"/>
    <lineage>
        <taxon>Eukaryota</taxon>
        <taxon>Fungi</taxon>
        <taxon>Dikarya</taxon>
        <taxon>Ascomycota</taxon>
        <taxon>Saccharomycotina</taxon>
        <taxon>Pichiomycetes</taxon>
        <taxon>Pichiales</taxon>
        <taxon>Pichiaceae</taxon>
        <taxon>Ambrosiozyma</taxon>
    </lineage>
</organism>
<dbReference type="Proteomes" id="UP001165064">
    <property type="component" value="Unassembled WGS sequence"/>
</dbReference>
<proteinExistence type="predicted"/>
<protein>
    <submittedName>
        <fullName evidence="1">Unnamed protein product</fullName>
    </submittedName>
</protein>
<reference evidence="1" key="1">
    <citation type="submission" date="2023-04" db="EMBL/GenBank/DDBJ databases">
        <title>Ambrosiozyma monospora NBRC 10751.</title>
        <authorList>
            <person name="Ichikawa N."/>
            <person name="Sato H."/>
            <person name="Tonouchi N."/>
        </authorList>
    </citation>
    <scope>NUCLEOTIDE SEQUENCE</scope>
    <source>
        <strain evidence="1">NBRC 10751</strain>
    </source>
</reference>
<sequence length="240" mass="26910">MDMHGKLSNGTIIKTLIDVAEDIKDNVFVCVENLEEATSCFSYPSGPITVEKSIDSTPNTNTNTQLIHKMSSLQSLIASMFKDSPPGNNITFVNDIKTILANDNSSKIIAENLAQCTLNNDFKLVKLSKDEFGVISKYNKSGLKFYDPLSKLTFDYDFNKLKVIDVEEGEDSSLDSAQISKLNEQLAEYASLHYPTFYKSLVVPDQDDSDIVYLIIVDENLNDANYYNGKYITTKTEMLF</sequence>
<evidence type="ECO:0000313" key="1">
    <source>
        <dbReference type="EMBL" id="GME90666.1"/>
    </source>
</evidence>
<comment type="caution">
    <text evidence="1">The sequence shown here is derived from an EMBL/GenBank/DDBJ whole genome shotgun (WGS) entry which is preliminary data.</text>
</comment>
<gene>
    <name evidence="1" type="ORF">Amon02_000875000</name>
</gene>
<accession>A0ACB5TKU9</accession>
<dbReference type="EMBL" id="BSXS01007886">
    <property type="protein sequence ID" value="GME90666.1"/>
    <property type="molecule type" value="Genomic_DNA"/>
</dbReference>